<dbReference type="EMBL" id="WNWW01000043">
    <property type="protein sequence ID" value="KAF3430486.1"/>
    <property type="molecule type" value="Genomic_DNA"/>
</dbReference>
<dbReference type="Pfam" id="PF05199">
    <property type="entry name" value="GMC_oxred_C"/>
    <property type="match status" value="1"/>
</dbReference>
<comment type="similarity">
    <text evidence="1">Belongs to the GMC oxidoreductase family.</text>
</comment>
<dbReference type="SUPFAM" id="SSF54373">
    <property type="entry name" value="FAD-linked reductases, C-terminal domain"/>
    <property type="match status" value="1"/>
</dbReference>
<dbReference type="PIRSF" id="PIRSF000137">
    <property type="entry name" value="Alcohol_oxidase"/>
    <property type="match status" value="1"/>
</dbReference>
<evidence type="ECO:0000313" key="4">
    <source>
        <dbReference type="EMBL" id="KAF3430486.1"/>
    </source>
</evidence>
<reference evidence="4" key="1">
    <citation type="submission" date="2019-11" db="EMBL/GenBank/DDBJ databases">
        <title>The nuclear and mitochondrial genomes of Frieseomelitta varia - a highly eusocial stingless bee (Meliponini) with a permanently sterile worker caste.</title>
        <authorList>
            <person name="Freitas F.C.P."/>
            <person name="Lourenco A.P."/>
            <person name="Nunes F.M.F."/>
            <person name="Paschoal A.R."/>
            <person name="Abreu F.C.P."/>
            <person name="Barbin F.O."/>
            <person name="Bataglia L."/>
            <person name="Cardoso-Junior C.A.M."/>
            <person name="Cervoni M.S."/>
            <person name="Silva S.R."/>
            <person name="Dalarmi F."/>
            <person name="Del Lama M.A."/>
            <person name="Depintor T.S."/>
            <person name="Ferreira K.M."/>
            <person name="Goria P.S."/>
            <person name="Jaskot M.C."/>
            <person name="Lago D.C."/>
            <person name="Luna-Lucena D."/>
            <person name="Moda L.M."/>
            <person name="Nascimento L."/>
            <person name="Pedrino M."/>
            <person name="Rabico F.O."/>
            <person name="Sanches F.C."/>
            <person name="Santos D.E."/>
            <person name="Santos C.G."/>
            <person name="Vieira J."/>
            <person name="Lopes T.F."/>
            <person name="Barchuk A.R."/>
            <person name="Hartfelder K."/>
            <person name="Simoes Z.L.P."/>
            <person name="Bitondi M.M.G."/>
            <person name="Pinheiro D.G."/>
        </authorList>
    </citation>
    <scope>NUCLEOTIDE SEQUENCE</scope>
    <source>
        <strain evidence="4">USP_RPSP 00005682</strain>
        <tissue evidence="4">Whole individual</tissue>
    </source>
</reference>
<keyword evidence="2" id="KW-0274">FAD</keyword>
<comment type="cofactor">
    <cofactor evidence="2">
        <name>FAD</name>
        <dbReference type="ChEBI" id="CHEBI:57692"/>
    </cofactor>
</comment>
<dbReference type="InterPro" id="IPR000172">
    <property type="entry name" value="GMC_OxRdtase_N"/>
</dbReference>
<keyword evidence="5" id="KW-1185">Reference proteome</keyword>
<feature type="binding site" evidence="2">
    <location>
        <position position="132"/>
    </location>
    <ligand>
        <name>FAD</name>
        <dbReference type="ChEBI" id="CHEBI:57692"/>
    </ligand>
</feature>
<feature type="domain" description="Glucose-methanol-choline oxidoreductase N-terminal" evidence="3">
    <location>
        <begin position="312"/>
        <end position="326"/>
    </location>
</feature>
<evidence type="ECO:0000259" key="3">
    <source>
        <dbReference type="PROSITE" id="PS00624"/>
    </source>
</evidence>
<dbReference type="Proteomes" id="UP000655588">
    <property type="component" value="Unassembled WGS sequence"/>
</dbReference>
<name>A0A833SAI0_9HYME</name>
<feature type="binding site" evidence="2">
    <location>
        <position position="272"/>
    </location>
    <ligand>
        <name>FAD</name>
        <dbReference type="ChEBI" id="CHEBI:57692"/>
    </ligand>
</feature>
<dbReference type="InterPro" id="IPR012132">
    <property type="entry name" value="GMC_OxRdtase"/>
</dbReference>
<dbReference type="Gene3D" id="3.50.50.60">
    <property type="entry name" value="FAD/NAD(P)-binding domain"/>
    <property type="match status" value="1"/>
</dbReference>
<evidence type="ECO:0000313" key="5">
    <source>
        <dbReference type="Proteomes" id="UP000655588"/>
    </source>
</evidence>
<dbReference type="Pfam" id="PF00732">
    <property type="entry name" value="GMC_oxred_N"/>
    <property type="match status" value="1"/>
</dbReference>
<proteinExistence type="inferred from homology"/>
<keyword evidence="2" id="KW-0285">Flavoprotein</keyword>
<protein>
    <recommendedName>
        <fullName evidence="3">Glucose-methanol-choline oxidoreductase N-terminal domain-containing protein</fullName>
    </recommendedName>
</protein>
<evidence type="ECO:0000256" key="1">
    <source>
        <dbReference type="ARBA" id="ARBA00010790"/>
    </source>
</evidence>
<dbReference type="AlphaFoldDB" id="A0A833SAI0"/>
<gene>
    <name evidence="4" type="ORF">E2986_07082</name>
</gene>
<evidence type="ECO:0000256" key="2">
    <source>
        <dbReference type="PIRSR" id="PIRSR000137-2"/>
    </source>
</evidence>
<dbReference type="Gene3D" id="3.30.560.10">
    <property type="entry name" value="Glucose Oxidase, domain 3"/>
    <property type="match status" value="1"/>
</dbReference>
<organism evidence="4 5">
    <name type="scientific">Frieseomelitta varia</name>
    <dbReference type="NCBI Taxonomy" id="561572"/>
    <lineage>
        <taxon>Eukaryota</taxon>
        <taxon>Metazoa</taxon>
        <taxon>Ecdysozoa</taxon>
        <taxon>Arthropoda</taxon>
        <taxon>Hexapoda</taxon>
        <taxon>Insecta</taxon>
        <taxon>Pterygota</taxon>
        <taxon>Neoptera</taxon>
        <taxon>Endopterygota</taxon>
        <taxon>Hymenoptera</taxon>
        <taxon>Apocrita</taxon>
        <taxon>Aculeata</taxon>
        <taxon>Apoidea</taxon>
        <taxon>Anthophila</taxon>
        <taxon>Apidae</taxon>
        <taxon>Frieseomelitta</taxon>
    </lineage>
</organism>
<dbReference type="PANTHER" id="PTHR11552">
    <property type="entry name" value="GLUCOSE-METHANOL-CHOLINE GMC OXIDOREDUCTASE"/>
    <property type="match status" value="1"/>
</dbReference>
<dbReference type="InterPro" id="IPR036188">
    <property type="entry name" value="FAD/NAD-bd_sf"/>
</dbReference>
<dbReference type="PROSITE" id="PS00624">
    <property type="entry name" value="GMC_OXRED_2"/>
    <property type="match status" value="1"/>
</dbReference>
<dbReference type="SUPFAM" id="SSF51905">
    <property type="entry name" value="FAD/NAD(P)-binding domain"/>
    <property type="match status" value="1"/>
</dbReference>
<dbReference type="GO" id="GO:0050660">
    <property type="term" value="F:flavin adenine dinucleotide binding"/>
    <property type="evidence" value="ECO:0007669"/>
    <property type="project" value="InterPro"/>
</dbReference>
<sequence length="613" mass="68596">MSWVPANLSSFCTSNSTLSVCQPSSFMFLTLVVNLFGHSEDYPNESIEEEYDFIIVGAGSAGCVVANRLSEVKNWKILLLEAGIEEPEPADVPAFVSILPGSNIDWMYRMQPEQHSCRSRKDGGCAMLRGKVMGGSSTTNYMIYVRGNAKDYDGWADAGNRGWSYEEVLPYFLKSENNRDPQIVEDNPLYHNQHGYQSVQRFSYVDINAEILLNAWQELGYKVVDVNAKNQVGVMKVQTTSANGTRQSTNNAFIRPIRSKRKNLTIKTESYVTKLVVDNKTKRVTGVEYTSGNNRTKLNTVFARKEVILSAGSINSPKILMLSGIGPREELEKHGIEIINNLSVGRNFQDHVGMYGLVIALNFTSTNKNIFIKEEDILSYQKTHKGPLSAIGPTSINAFIQTMLQDENGVPDIQLIPVTADQNDFLSYPAESFDIPLIPLLYYDAMSIIPFLLSPKSRGFILLNDDDPFWAPPLIYPGYFTNSSDLDVLIEGVEATLKLFDTESFKENDFKLMDKPLPACKQFEFGVRDYWKCVMMEYTGTLFHSAGTCKMGPKSDPEAVVNDRLKVYGVDGLRVVDASIMPKIVRGNTNAPTIMIAEKASAMIKEEWLFGRI</sequence>
<dbReference type="PANTHER" id="PTHR11552:SF154">
    <property type="entry name" value="FI04917P"/>
    <property type="match status" value="1"/>
</dbReference>
<dbReference type="InterPro" id="IPR007867">
    <property type="entry name" value="GMC_OxRtase_C"/>
</dbReference>
<comment type="caution">
    <text evidence="4">The sequence shown here is derived from an EMBL/GenBank/DDBJ whole genome shotgun (WGS) entry which is preliminary data.</text>
</comment>
<dbReference type="GO" id="GO:0016614">
    <property type="term" value="F:oxidoreductase activity, acting on CH-OH group of donors"/>
    <property type="evidence" value="ECO:0007669"/>
    <property type="project" value="InterPro"/>
</dbReference>
<accession>A0A833SAI0</accession>